<evidence type="ECO:0000313" key="3">
    <source>
        <dbReference type="EMBL" id="GAA0331231.1"/>
    </source>
</evidence>
<evidence type="ECO:0000256" key="1">
    <source>
        <dbReference type="SAM" id="MobiDB-lite"/>
    </source>
</evidence>
<evidence type="ECO:0008006" key="5">
    <source>
        <dbReference type="Google" id="ProtNLM"/>
    </source>
</evidence>
<keyword evidence="2" id="KW-0472">Membrane</keyword>
<dbReference type="EMBL" id="BAAABW010000001">
    <property type="protein sequence ID" value="GAA0331231.1"/>
    <property type="molecule type" value="Genomic_DNA"/>
</dbReference>
<feature type="compositionally biased region" description="Basic and acidic residues" evidence="1">
    <location>
        <begin position="281"/>
        <end position="292"/>
    </location>
</feature>
<dbReference type="Proteomes" id="UP001500063">
    <property type="component" value="Unassembled WGS sequence"/>
</dbReference>
<protein>
    <recommendedName>
        <fullName evidence="5">DUF4352 domain-containing protein</fullName>
    </recommendedName>
</protein>
<gene>
    <name evidence="3" type="ORF">GCM10010319_04000</name>
</gene>
<organism evidence="3 4">
    <name type="scientific">Streptomyces blastmyceticus</name>
    <dbReference type="NCBI Taxonomy" id="68180"/>
    <lineage>
        <taxon>Bacteria</taxon>
        <taxon>Bacillati</taxon>
        <taxon>Actinomycetota</taxon>
        <taxon>Actinomycetes</taxon>
        <taxon>Kitasatosporales</taxon>
        <taxon>Streptomycetaceae</taxon>
        <taxon>Streptomyces</taxon>
    </lineage>
</organism>
<sequence length="336" mass="37089">METTQPTSEPTASETVSRRVIVFRWMILLGTVALIGWAAITIHDFFQDMAGGPIRTAPEYHERDIKTRQAGKRAVAQLPAEVGDPDHFEKGPGSTSCVDDFGFDDIGVTRDQPAYKWDLSFSGRDAYLTQLKEIRTAWEHRGWKVRDVAPSDSGPGKNLPGITTTDQDGITITLTPDPYSVGMRLTTDGGCIRHQSEVDPYFVNEASDSMTPARTGSATYSDRVKITAGPVRHFTPSTGASGYSPGKHAYRVAVTVTNESNYTLDMSEGHHWGSDDSNDNDEVRDPHLRSCPRELPTGKTADCEFAFTTPNEASQLRFSFSPSHYHKPASWNLTTR</sequence>
<name>A0ABN0WB42_9ACTN</name>
<reference evidence="3 4" key="1">
    <citation type="journal article" date="2019" name="Int. J. Syst. Evol. Microbiol.">
        <title>The Global Catalogue of Microorganisms (GCM) 10K type strain sequencing project: providing services to taxonomists for standard genome sequencing and annotation.</title>
        <authorList>
            <consortium name="The Broad Institute Genomics Platform"/>
            <consortium name="The Broad Institute Genome Sequencing Center for Infectious Disease"/>
            <person name="Wu L."/>
            <person name="Ma J."/>
        </authorList>
    </citation>
    <scope>NUCLEOTIDE SEQUENCE [LARGE SCALE GENOMIC DNA]</scope>
    <source>
        <strain evidence="3 4">JCM 4565</strain>
    </source>
</reference>
<proteinExistence type="predicted"/>
<keyword evidence="4" id="KW-1185">Reference proteome</keyword>
<feature type="region of interest" description="Disordered" evidence="1">
    <location>
        <begin position="267"/>
        <end position="295"/>
    </location>
</feature>
<comment type="caution">
    <text evidence="3">The sequence shown here is derived from an EMBL/GenBank/DDBJ whole genome shotgun (WGS) entry which is preliminary data.</text>
</comment>
<accession>A0ABN0WB42</accession>
<keyword evidence="2" id="KW-0812">Transmembrane</keyword>
<keyword evidence="2" id="KW-1133">Transmembrane helix</keyword>
<evidence type="ECO:0000256" key="2">
    <source>
        <dbReference type="SAM" id="Phobius"/>
    </source>
</evidence>
<feature type="region of interest" description="Disordered" evidence="1">
    <location>
        <begin position="149"/>
        <end position="169"/>
    </location>
</feature>
<evidence type="ECO:0000313" key="4">
    <source>
        <dbReference type="Proteomes" id="UP001500063"/>
    </source>
</evidence>
<feature type="transmembrane region" description="Helical" evidence="2">
    <location>
        <begin position="21"/>
        <end position="40"/>
    </location>
</feature>